<keyword evidence="2" id="KW-0472">Membrane</keyword>
<organism evidence="3 4">
    <name type="scientific">Lentinula edodes</name>
    <name type="common">Shiitake mushroom</name>
    <name type="synonym">Lentinus edodes</name>
    <dbReference type="NCBI Taxonomy" id="5353"/>
    <lineage>
        <taxon>Eukaryota</taxon>
        <taxon>Fungi</taxon>
        <taxon>Dikarya</taxon>
        <taxon>Basidiomycota</taxon>
        <taxon>Agaricomycotina</taxon>
        <taxon>Agaricomycetes</taxon>
        <taxon>Agaricomycetidae</taxon>
        <taxon>Agaricales</taxon>
        <taxon>Marasmiineae</taxon>
        <taxon>Omphalotaceae</taxon>
        <taxon>Lentinula</taxon>
    </lineage>
</organism>
<dbReference type="Proteomes" id="UP000188533">
    <property type="component" value="Unassembled WGS sequence"/>
</dbReference>
<reference evidence="3 4" key="2">
    <citation type="submission" date="2017-02" db="EMBL/GenBank/DDBJ databases">
        <title>A genome survey and senescence transcriptome analysis in Lentinula edodes.</title>
        <authorList>
            <person name="Sakamoto Y."/>
            <person name="Nakade K."/>
            <person name="Sato S."/>
            <person name="Yoshida Y."/>
            <person name="Miyazaki K."/>
            <person name="Natsume S."/>
            <person name="Konno N."/>
        </authorList>
    </citation>
    <scope>NUCLEOTIDE SEQUENCE [LARGE SCALE GENOMIC DNA]</scope>
    <source>
        <strain evidence="3 4">NBRC 111202</strain>
    </source>
</reference>
<dbReference type="AlphaFoldDB" id="A0A1Q3ERR4"/>
<evidence type="ECO:0000313" key="4">
    <source>
        <dbReference type="Proteomes" id="UP000188533"/>
    </source>
</evidence>
<gene>
    <name evidence="3" type="ORF">LENED_012069</name>
</gene>
<sequence length="277" mass="30273">MYLYEGKSRTFPSLMHCVPSTSTAYCQLSFVTTFNEHLHENFTTVFIMRLSLTFIIFGLATVVCAAPRPMNAETREIGHTEALKLHETEALAARAAAGPNPSSSDQVTAEKKKKHKGKKKDKGKKKHNSQKDLAADKDKGDGLAAVVSCTGGGRALSDYERGIAQYQLDLFLSPNPRPPELPAIHIPMDLPERYAVQNVGAGGQTHQIINFQFAHPKCGKRELSLCRGSLNLSTNGGKVFNEAGKLIYSRAASEAMLRKAKMANKSIPWPKAGLYQG</sequence>
<comment type="caution">
    <text evidence="3">The sequence shown here is derived from an EMBL/GenBank/DDBJ whole genome shotgun (WGS) entry which is preliminary data.</text>
</comment>
<feature type="transmembrane region" description="Helical" evidence="2">
    <location>
        <begin position="46"/>
        <end position="66"/>
    </location>
</feature>
<evidence type="ECO:0000256" key="1">
    <source>
        <dbReference type="SAM" id="MobiDB-lite"/>
    </source>
</evidence>
<keyword evidence="4" id="KW-1185">Reference proteome</keyword>
<evidence type="ECO:0000256" key="2">
    <source>
        <dbReference type="SAM" id="Phobius"/>
    </source>
</evidence>
<keyword evidence="2" id="KW-0812">Transmembrane</keyword>
<keyword evidence="2" id="KW-1133">Transmembrane helix</keyword>
<feature type="compositionally biased region" description="Basic residues" evidence="1">
    <location>
        <begin position="111"/>
        <end position="128"/>
    </location>
</feature>
<dbReference type="EMBL" id="BDGU01001375">
    <property type="protein sequence ID" value="GAW09862.1"/>
    <property type="molecule type" value="Genomic_DNA"/>
</dbReference>
<protein>
    <submittedName>
        <fullName evidence="3">Uncharacterized protein</fullName>
    </submittedName>
</protein>
<proteinExistence type="predicted"/>
<evidence type="ECO:0000313" key="3">
    <source>
        <dbReference type="EMBL" id="GAW09862.1"/>
    </source>
</evidence>
<accession>A0A1Q3ERR4</accession>
<reference evidence="3 4" key="1">
    <citation type="submission" date="2016-08" db="EMBL/GenBank/DDBJ databases">
        <authorList>
            <consortium name="Lentinula edodes genome sequencing consortium"/>
            <person name="Sakamoto Y."/>
            <person name="Nakade K."/>
            <person name="Sato S."/>
            <person name="Yoshida Y."/>
            <person name="Miyazaki K."/>
            <person name="Natsume S."/>
            <person name="Konno N."/>
        </authorList>
    </citation>
    <scope>NUCLEOTIDE SEQUENCE [LARGE SCALE GENOMIC DNA]</scope>
    <source>
        <strain evidence="3 4">NBRC 111202</strain>
    </source>
</reference>
<feature type="region of interest" description="Disordered" evidence="1">
    <location>
        <begin position="93"/>
        <end position="137"/>
    </location>
</feature>
<name>A0A1Q3ERR4_LENED</name>